<evidence type="ECO:0000256" key="1">
    <source>
        <dbReference type="SAM" id="MobiDB-lite"/>
    </source>
</evidence>
<feature type="compositionally biased region" description="Low complexity" evidence="1">
    <location>
        <begin position="108"/>
        <end position="121"/>
    </location>
</feature>
<protein>
    <submittedName>
        <fullName evidence="2">HDC14453</fullName>
    </submittedName>
</protein>
<accession>Q6IJQ7</accession>
<name>Q6IJQ7_DROME</name>
<dbReference type="AlphaFoldDB" id="Q6IJQ7"/>
<reference evidence="2" key="1">
    <citation type="journal article" date="2003" name="Genome Biol.">
        <title>An integrated gene annotation and transcriptional profiling approach towards the full gene content of the Drosophila genome.</title>
        <authorList>
            <person name="Hild M."/>
            <person name="Beckmann B."/>
            <person name="Haas S.A."/>
            <person name="Koch B."/>
            <person name="Solovyev V."/>
            <person name="Busold C."/>
            <person name="Fellenberg K."/>
            <person name="Boutros M."/>
            <person name="Vingron M."/>
            <person name="Sauer F."/>
            <person name="Hoheisel J.D."/>
            <person name="Paro R."/>
        </authorList>
    </citation>
    <scope>NUCLEOTIDE SEQUENCE</scope>
</reference>
<dbReference type="EMBL" id="BK002659">
    <property type="protein sequence ID" value="DAA04165.1"/>
    <property type="molecule type" value="Genomic_DNA"/>
</dbReference>
<organism evidence="2">
    <name type="scientific">Drosophila melanogaster</name>
    <name type="common">Fruit fly</name>
    <dbReference type="NCBI Taxonomy" id="7227"/>
    <lineage>
        <taxon>Eukaryota</taxon>
        <taxon>Metazoa</taxon>
        <taxon>Ecdysozoa</taxon>
        <taxon>Arthropoda</taxon>
        <taxon>Hexapoda</taxon>
        <taxon>Insecta</taxon>
        <taxon>Pterygota</taxon>
        <taxon>Neoptera</taxon>
        <taxon>Endopterygota</taxon>
        <taxon>Diptera</taxon>
        <taxon>Brachycera</taxon>
        <taxon>Muscomorpha</taxon>
        <taxon>Ephydroidea</taxon>
        <taxon>Drosophilidae</taxon>
        <taxon>Drosophila</taxon>
        <taxon>Sophophora</taxon>
    </lineage>
</organism>
<gene>
    <name evidence="2" type="ORF">HDC14453</name>
</gene>
<feature type="region of interest" description="Disordered" evidence="1">
    <location>
        <begin position="108"/>
        <end position="134"/>
    </location>
</feature>
<evidence type="ECO:0000313" key="2">
    <source>
        <dbReference type="EMBL" id="DAA04165.1"/>
    </source>
</evidence>
<proteinExistence type="predicted"/>
<sequence>MKAKANGTQTTGTTGIYKLANCARQVQKSGNKATQCIQWVHQSASILLPDEHHRCVCHKPGDDCDNSNIGESKSNIKATGIATGARQSAKLSDIVRCVPKRATATATAKATATAAQQQQTGKRQRTCNRRKSSEWPMTTKLAVKHTKITSNGQKVNKIKQRTRGDSQPGCKEKRLQRLLLLLQLHAQHVASIPSEAAATVARCSLPVAGCQLAVCLLQQQHNPPANSNIACVDADFDADVDSDSDLGPATISSCRTRRHMQHQRQQQQQQQHRCGSCSSFVCPEGCGNTFCGLQLQLLLFLPLLMPLFPLPHRNTAPQLDPCAATNSHPARWCCSCDQDHGKGSGQRRRDGAVSTAGIATSSSIDFAKALCWWAPSQKRNTAALTGQRTADNGRRTSKFEHLRQWGSSSSSITRGIVCTY</sequence>